<evidence type="ECO:0000256" key="3">
    <source>
        <dbReference type="SAM" id="SignalP"/>
    </source>
</evidence>
<evidence type="ECO:0000256" key="1">
    <source>
        <dbReference type="SAM" id="MobiDB-lite"/>
    </source>
</evidence>
<keyword evidence="2" id="KW-0472">Membrane</keyword>
<evidence type="ECO:0000313" key="5">
    <source>
        <dbReference type="Proteomes" id="UP001189429"/>
    </source>
</evidence>
<protein>
    <submittedName>
        <fullName evidence="4">Uncharacterized protein</fullName>
    </submittedName>
</protein>
<proteinExistence type="predicted"/>
<dbReference type="InterPro" id="IPR026906">
    <property type="entry name" value="LRR_5"/>
</dbReference>
<keyword evidence="5" id="KW-1185">Reference proteome</keyword>
<dbReference type="Pfam" id="PF13306">
    <property type="entry name" value="LRR_5"/>
    <property type="match status" value="1"/>
</dbReference>
<keyword evidence="2" id="KW-1133">Transmembrane helix</keyword>
<feature type="chain" id="PRO_5046177302" evidence="3">
    <location>
        <begin position="21"/>
        <end position="744"/>
    </location>
</feature>
<dbReference type="Gene3D" id="3.80.10.10">
    <property type="entry name" value="Ribonuclease Inhibitor"/>
    <property type="match status" value="1"/>
</dbReference>
<keyword evidence="3" id="KW-0732">Signal</keyword>
<feature type="region of interest" description="Disordered" evidence="1">
    <location>
        <begin position="204"/>
        <end position="246"/>
    </location>
</feature>
<keyword evidence="2" id="KW-0812">Transmembrane</keyword>
<reference evidence="4" key="1">
    <citation type="submission" date="2023-10" db="EMBL/GenBank/DDBJ databases">
        <authorList>
            <person name="Chen Y."/>
            <person name="Shah S."/>
            <person name="Dougan E. K."/>
            <person name="Thang M."/>
            <person name="Chan C."/>
        </authorList>
    </citation>
    <scope>NUCLEOTIDE SEQUENCE [LARGE SCALE GENOMIC DNA]</scope>
</reference>
<gene>
    <name evidence="4" type="ORF">PCOR1329_LOCUS82635</name>
</gene>
<evidence type="ECO:0000256" key="2">
    <source>
        <dbReference type="SAM" id="Phobius"/>
    </source>
</evidence>
<sequence length="744" mass="79435">MAYCRRMILIIVAAVYVVDSACLSYADMAVLDGAETGGPCKGEDPSSANASYYGTSVVICPGVEAIPEYAFQACSALTDVELPDSVITIGNYAFEEAGLVNFTIPNNVTFIGWFAFYNAKDLSRVTLSSSLTTIGLWGFKGTALVELTIPASVTEIGAQALDVDTLTTVYMPGHDEDAVAEFTGAFGASDPTIVAATRTATSSWSSSTSVSSTGTSSRHTTTETTSAPATSTQSSVSTLSATSTSSTSVTSVPSALAQARAWTRLVSPASTGAQELDVESQEGFSEGDTIVIAGAGHSEVSTISAFGSFILDAPLENSYPVGSLVTVSTPADTPESETSSSAVIIVAVVSCAFCCMVGIAGWLMSRYFRNDKFRARSSDGPALDPPDLVQLKVGDCSGGLAHEETVDDTSDGLTLAQVETDKQLKSNTRAWWKNAGSGKFATVVSEGPERNLGIPAQDGVGMYFWFISRRSFLGLSDDQRLPRHQTLRDAGMLERLYITDQDVISGKARRGKAVVSHRWSRDNHIDPDCVKLKKLKQVLRSDPSIEYLWLDWISIPQKFLDNGMEGWHTDEDKAELDLTLKNVLSYLYLGCTVLLLWDPGCSHRFWTSAEAWTSMRAVSEEGVVPACSERLRLQVFVISGDTGIGNDAAREHVADLWLHRSAQEAAAALGGGEYAASVAGDKAVGIEAILRLGGRVQAPPGVPGHDGRKVHDRVFECFPRQSLTPPHEESVRTQSASQGIVTSL</sequence>
<evidence type="ECO:0000313" key="4">
    <source>
        <dbReference type="EMBL" id="CAK0907682.1"/>
    </source>
</evidence>
<feature type="compositionally biased region" description="Polar residues" evidence="1">
    <location>
        <begin position="732"/>
        <end position="744"/>
    </location>
</feature>
<feature type="signal peptide" evidence="3">
    <location>
        <begin position="1"/>
        <end position="20"/>
    </location>
</feature>
<dbReference type="InterPro" id="IPR032675">
    <property type="entry name" value="LRR_dom_sf"/>
</dbReference>
<feature type="transmembrane region" description="Helical" evidence="2">
    <location>
        <begin position="342"/>
        <end position="364"/>
    </location>
</feature>
<accession>A0ABN9Y553</accession>
<dbReference type="Proteomes" id="UP001189429">
    <property type="component" value="Unassembled WGS sequence"/>
</dbReference>
<organism evidence="4 5">
    <name type="scientific">Prorocentrum cordatum</name>
    <dbReference type="NCBI Taxonomy" id="2364126"/>
    <lineage>
        <taxon>Eukaryota</taxon>
        <taxon>Sar</taxon>
        <taxon>Alveolata</taxon>
        <taxon>Dinophyceae</taxon>
        <taxon>Prorocentrales</taxon>
        <taxon>Prorocentraceae</taxon>
        <taxon>Prorocentrum</taxon>
    </lineage>
</organism>
<dbReference type="EMBL" id="CAUYUJ010021906">
    <property type="protein sequence ID" value="CAK0907682.1"/>
    <property type="molecule type" value="Genomic_DNA"/>
</dbReference>
<name>A0ABN9Y553_9DINO</name>
<comment type="caution">
    <text evidence="4">The sequence shown here is derived from an EMBL/GenBank/DDBJ whole genome shotgun (WGS) entry which is preliminary data.</text>
</comment>
<dbReference type="SUPFAM" id="SSF52058">
    <property type="entry name" value="L domain-like"/>
    <property type="match status" value="1"/>
</dbReference>
<feature type="region of interest" description="Disordered" evidence="1">
    <location>
        <begin position="722"/>
        <end position="744"/>
    </location>
</feature>